<protein>
    <submittedName>
        <fullName evidence="1">Uncharacterized protein</fullName>
    </submittedName>
</protein>
<evidence type="ECO:0000313" key="2">
    <source>
        <dbReference type="Proteomes" id="UP000784919"/>
    </source>
</evidence>
<sequence length="76" mass="8835">MHPPLQVPNYIVINVLSSSETSESKQRRISVWQSARRSEEFKSQVDWKCDPTMIHTMWQAESRGVRGRGDGRDDDM</sequence>
<evidence type="ECO:0000313" key="1">
    <source>
        <dbReference type="EMBL" id="KAG5977098.1"/>
    </source>
</evidence>
<organism evidence="1 2">
    <name type="scientific">Claviceps arundinis</name>
    <dbReference type="NCBI Taxonomy" id="1623583"/>
    <lineage>
        <taxon>Eukaryota</taxon>
        <taxon>Fungi</taxon>
        <taxon>Dikarya</taxon>
        <taxon>Ascomycota</taxon>
        <taxon>Pezizomycotina</taxon>
        <taxon>Sordariomycetes</taxon>
        <taxon>Hypocreomycetidae</taxon>
        <taxon>Hypocreales</taxon>
        <taxon>Clavicipitaceae</taxon>
        <taxon>Claviceps</taxon>
    </lineage>
</organism>
<proteinExistence type="predicted"/>
<dbReference type="Proteomes" id="UP000784919">
    <property type="component" value="Unassembled WGS sequence"/>
</dbReference>
<dbReference type="AlphaFoldDB" id="A0A9P7SRS3"/>
<accession>A0A9P7SRS3</accession>
<reference evidence="1" key="1">
    <citation type="journal article" date="2020" name="bioRxiv">
        <title>Whole genome comparisons of ergot fungi reveals the divergence and evolution of species within the genus Claviceps are the result of varying mechanisms driving genome evolution and host range expansion.</title>
        <authorList>
            <person name="Wyka S.A."/>
            <person name="Mondo S.J."/>
            <person name="Liu M."/>
            <person name="Dettman J."/>
            <person name="Nalam V."/>
            <person name="Broders K.D."/>
        </authorList>
    </citation>
    <scope>NUCLEOTIDE SEQUENCE</scope>
    <source>
        <strain evidence="1">CCC 1102</strain>
    </source>
</reference>
<gene>
    <name evidence="1" type="ORF">E4U56_000502</name>
</gene>
<comment type="caution">
    <text evidence="1">The sequence shown here is derived from an EMBL/GenBank/DDBJ whole genome shotgun (WGS) entry which is preliminary data.</text>
</comment>
<dbReference type="EMBL" id="SRPS01000011">
    <property type="protein sequence ID" value="KAG5977098.1"/>
    <property type="molecule type" value="Genomic_DNA"/>
</dbReference>
<name>A0A9P7SRS3_9HYPO</name>